<feature type="binding site" evidence="9">
    <location>
        <position position="68"/>
    </location>
    <ligand>
        <name>ATP</name>
        <dbReference type="ChEBI" id="CHEBI:30616"/>
    </ligand>
</feature>
<evidence type="ECO:0000256" key="7">
    <source>
        <dbReference type="ARBA" id="ARBA00047899"/>
    </source>
</evidence>
<comment type="caution">
    <text evidence="11">The sequence shown here is derived from an EMBL/GenBank/DDBJ whole genome shotgun (WGS) entry which is preliminary data.</text>
</comment>
<accession>A0AAN6VES1</accession>
<protein>
    <recommendedName>
        <fullName evidence="1">non-specific serine/threonine protein kinase</fullName>
        <ecNumber evidence="1">2.7.11.1</ecNumber>
    </recommendedName>
</protein>
<dbReference type="PANTHER" id="PTHR47634">
    <property type="entry name" value="PROTEIN KINASE DOMAIN-CONTAINING PROTEIN-RELATED"/>
    <property type="match status" value="1"/>
</dbReference>
<dbReference type="PROSITE" id="PS00107">
    <property type="entry name" value="PROTEIN_KINASE_ATP"/>
    <property type="match status" value="1"/>
</dbReference>
<dbReference type="InterPro" id="IPR000719">
    <property type="entry name" value="Prot_kinase_dom"/>
</dbReference>
<dbReference type="Gene3D" id="3.30.200.20">
    <property type="entry name" value="Phosphorylase Kinase, domain 1"/>
    <property type="match status" value="1"/>
</dbReference>
<organism evidence="11 12">
    <name type="scientific">Chaetomidium leptoderma</name>
    <dbReference type="NCBI Taxonomy" id="669021"/>
    <lineage>
        <taxon>Eukaryota</taxon>
        <taxon>Fungi</taxon>
        <taxon>Dikarya</taxon>
        <taxon>Ascomycota</taxon>
        <taxon>Pezizomycotina</taxon>
        <taxon>Sordariomycetes</taxon>
        <taxon>Sordariomycetidae</taxon>
        <taxon>Sordariales</taxon>
        <taxon>Chaetomiaceae</taxon>
        <taxon>Chaetomidium</taxon>
    </lineage>
</organism>
<dbReference type="InterPro" id="IPR011009">
    <property type="entry name" value="Kinase-like_dom_sf"/>
</dbReference>
<evidence type="ECO:0000313" key="11">
    <source>
        <dbReference type="EMBL" id="KAK4149980.1"/>
    </source>
</evidence>
<dbReference type="PROSITE" id="PS50011">
    <property type="entry name" value="PROTEIN_KINASE_DOM"/>
    <property type="match status" value="1"/>
</dbReference>
<dbReference type="GO" id="GO:0050684">
    <property type="term" value="P:regulation of mRNA processing"/>
    <property type="evidence" value="ECO:0007669"/>
    <property type="project" value="TreeGrafter"/>
</dbReference>
<evidence type="ECO:0000256" key="2">
    <source>
        <dbReference type="ARBA" id="ARBA00022527"/>
    </source>
</evidence>
<dbReference type="SUPFAM" id="SSF56112">
    <property type="entry name" value="Protein kinase-like (PK-like)"/>
    <property type="match status" value="1"/>
</dbReference>
<dbReference type="EMBL" id="MU857107">
    <property type="protein sequence ID" value="KAK4149980.1"/>
    <property type="molecule type" value="Genomic_DNA"/>
</dbReference>
<keyword evidence="2" id="KW-0723">Serine/threonine-protein kinase</keyword>
<keyword evidence="12" id="KW-1185">Reference proteome</keyword>
<evidence type="ECO:0000256" key="8">
    <source>
        <dbReference type="ARBA" id="ARBA00048679"/>
    </source>
</evidence>
<evidence type="ECO:0000256" key="5">
    <source>
        <dbReference type="ARBA" id="ARBA00022777"/>
    </source>
</evidence>
<dbReference type="Pfam" id="PF00069">
    <property type="entry name" value="Pkinase"/>
    <property type="match status" value="1"/>
</dbReference>
<dbReference type="InterPro" id="IPR051334">
    <property type="entry name" value="SRPK"/>
</dbReference>
<keyword evidence="6 9" id="KW-0067">ATP-binding</keyword>
<dbReference type="SMART" id="SM00220">
    <property type="entry name" value="S_TKc"/>
    <property type="match status" value="1"/>
</dbReference>
<keyword evidence="3" id="KW-0808">Transferase</keyword>
<dbReference type="EC" id="2.7.11.1" evidence="1"/>
<evidence type="ECO:0000256" key="1">
    <source>
        <dbReference type="ARBA" id="ARBA00012513"/>
    </source>
</evidence>
<dbReference type="Proteomes" id="UP001302745">
    <property type="component" value="Unassembled WGS sequence"/>
</dbReference>
<feature type="domain" description="Protein kinase" evidence="10">
    <location>
        <begin position="39"/>
        <end position="382"/>
    </location>
</feature>
<dbReference type="AlphaFoldDB" id="A0AAN6VES1"/>
<reference evidence="11" key="1">
    <citation type="journal article" date="2023" name="Mol. Phylogenet. Evol.">
        <title>Genome-scale phylogeny and comparative genomics of the fungal order Sordariales.</title>
        <authorList>
            <person name="Hensen N."/>
            <person name="Bonometti L."/>
            <person name="Westerberg I."/>
            <person name="Brannstrom I.O."/>
            <person name="Guillou S."/>
            <person name="Cros-Aarteil S."/>
            <person name="Calhoun S."/>
            <person name="Haridas S."/>
            <person name="Kuo A."/>
            <person name="Mondo S."/>
            <person name="Pangilinan J."/>
            <person name="Riley R."/>
            <person name="LaButti K."/>
            <person name="Andreopoulos B."/>
            <person name="Lipzen A."/>
            <person name="Chen C."/>
            <person name="Yan M."/>
            <person name="Daum C."/>
            <person name="Ng V."/>
            <person name="Clum A."/>
            <person name="Steindorff A."/>
            <person name="Ohm R.A."/>
            <person name="Martin F."/>
            <person name="Silar P."/>
            <person name="Natvig D.O."/>
            <person name="Lalanne C."/>
            <person name="Gautier V."/>
            <person name="Ament-Velasquez S.L."/>
            <person name="Kruys A."/>
            <person name="Hutchinson M.I."/>
            <person name="Powell A.J."/>
            <person name="Barry K."/>
            <person name="Miller A.N."/>
            <person name="Grigoriev I.V."/>
            <person name="Debuchy R."/>
            <person name="Gladieux P."/>
            <person name="Hiltunen Thoren M."/>
            <person name="Johannesson H."/>
        </authorList>
    </citation>
    <scope>NUCLEOTIDE SEQUENCE</scope>
    <source>
        <strain evidence="11">CBS 538.74</strain>
    </source>
</reference>
<evidence type="ECO:0000313" key="12">
    <source>
        <dbReference type="Proteomes" id="UP001302745"/>
    </source>
</evidence>
<proteinExistence type="predicted"/>
<evidence type="ECO:0000259" key="10">
    <source>
        <dbReference type="PROSITE" id="PS50011"/>
    </source>
</evidence>
<keyword evidence="4 9" id="KW-0547">Nucleotide-binding</keyword>
<dbReference type="GO" id="GO:0004674">
    <property type="term" value="F:protein serine/threonine kinase activity"/>
    <property type="evidence" value="ECO:0007669"/>
    <property type="project" value="UniProtKB-KW"/>
</dbReference>
<evidence type="ECO:0000256" key="9">
    <source>
        <dbReference type="PROSITE-ProRule" id="PRU10141"/>
    </source>
</evidence>
<dbReference type="InterPro" id="IPR017441">
    <property type="entry name" value="Protein_kinase_ATP_BS"/>
</dbReference>
<dbReference type="Gene3D" id="1.10.510.10">
    <property type="entry name" value="Transferase(Phosphotransferase) domain 1"/>
    <property type="match status" value="1"/>
</dbReference>
<dbReference type="GO" id="GO:0005524">
    <property type="term" value="F:ATP binding"/>
    <property type="evidence" value="ECO:0007669"/>
    <property type="project" value="UniProtKB-UniRule"/>
</dbReference>
<evidence type="ECO:0000256" key="3">
    <source>
        <dbReference type="ARBA" id="ARBA00022679"/>
    </source>
</evidence>
<keyword evidence="5 11" id="KW-0418">Kinase</keyword>
<evidence type="ECO:0000256" key="6">
    <source>
        <dbReference type="ARBA" id="ARBA00022840"/>
    </source>
</evidence>
<comment type="catalytic activity">
    <reaction evidence="7">
        <text>L-threonyl-[protein] + ATP = O-phospho-L-threonyl-[protein] + ADP + H(+)</text>
        <dbReference type="Rhea" id="RHEA:46608"/>
        <dbReference type="Rhea" id="RHEA-COMP:11060"/>
        <dbReference type="Rhea" id="RHEA-COMP:11605"/>
        <dbReference type="ChEBI" id="CHEBI:15378"/>
        <dbReference type="ChEBI" id="CHEBI:30013"/>
        <dbReference type="ChEBI" id="CHEBI:30616"/>
        <dbReference type="ChEBI" id="CHEBI:61977"/>
        <dbReference type="ChEBI" id="CHEBI:456216"/>
        <dbReference type="EC" id="2.7.11.1"/>
    </reaction>
</comment>
<dbReference type="GO" id="GO:0000245">
    <property type="term" value="P:spliceosomal complex assembly"/>
    <property type="evidence" value="ECO:0007669"/>
    <property type="project" value="TreeGrafter"/>
</dbReference>
<gene>
    <name evidence="11" type="ORF">C8A00DRAFT_46523</name>
</gene>
<sequence>MSTASQIRYEFLEDVERLDDYRPGGYHPIQLGDRLHERYRVVHRLGHGTFSTIWLARDDQLSQYVAIKVCTADAIQQEVDTLSRLGETALHKKSDGGNLIPAILDRFSIQGPNDRHCCLVTAPARCSLADTRERSVCGLFQLDLALVYIHEQGLVHGDLHLGNILLQLPPALDNLSEEELCNKYGAPELEPVVRLDGKPLGQGVPSHATLPVWLGERCENIALSDTKMLLTDFEIRPPEARFEPTNALSFASGSDIWSLGCTTWSLLSQRPLFDVLLATEDDVAAQQVDVLGSLPTEWWDKWEASSNYFTKAGAHGHPIEGRCVWSWDRRFEEWIQNPRLEEGMATPDGREKEAFFAMVRWMLTFKPGDRPRAKQVLETEWMREWALPECGKVWG</sequence>
<evidence type="ECO:0000256" key="4">
    <source>
        <dbReference type="ARBA" id="ARBA00022741"/>
    </source>
</evidence>
<reference evidence="11" key="2">
    <citation type="submission" date="2023-05" db="EMBL/GenBank/DDBJ databases">
        <authorList>
            <consortium name="Lawrence Berkeley National Laboratory"/>
            <person name="Steindorff A."/>
            <person name="Hensen N."/>
            <person name="Bonometti L."/>
            <person name="Westerberg I."/>
            <person name="Brannstrom I.O."/>
            <person name="Guillou S."/>
            <person name="Cros-Aarteil S."/>
            <person name="Calhoun S."/>
            <person name="Haridas S."/>
            <person name="Kuo A."/>
            <person name="Mondo S."/>
            <person name="Pangilinan J."/>
            <person name="Riley R."/>
            <person name="Labutti K."/>
            <person name="Andreopoulos B."/>
            <person name="Lipzen A."/>
            <person name="Chen C."/>
            <person name="Yanf M."/>
            <person name="Daum C."/>
            <person name="Ng V."/>
            <person name="Clum A."/>
            <person name="Ohm R."/>
            <person name="Martin F."/>
            <person name="Silar P."/>
            <person name="Natvig D."/>
            <person name="Lalanne C."/>
            <person name="Gautier V."/>
            <person name="Ament-Velasquez S.L."/>
            <person name="Kruys A."/>
            <person name="Hutchinson M.I."/>
            <person name="Powell A.J."/>
            <person name="Barry K."/>
            <person name="Miller A.N."/>
            <person name="Grigoriev I.V."/>
            <person name="Debuchy R."/>
            <person name="Gladieux P."/>
            <person name="Thoren M.H."/>
            <person name="Johannesson H."/>
        </authorList>
    </citation>
    <scope>NUCLEOTIDE SEQUENCE</scope>
    <source>
        <strain evidence="11">CBS 538.74</strain>
    </source>
</reference>
<name>A0AAN6VES1_9PEZI</name>
<comment type="catalytic activity">
    <reaction evidence="8">
        <text>L-seryl-[protein] + ATP = O-phospho-L-seryl-[protein] + ADP + H(+)</text>
        <dbReference type="Rhea" id="RHEA:17989"/>
        <dbReference type="Rhea" id="RHEA-COMP:9863"/>
        <dbReference type="Rhea" id="RHEA-COMP:11604"/>
        <dbReference type="ChEBI" id="CHEBI:15378"/>
        <dbReference type="ChEBI" id="CHEBI:29999"/>
        <dbReference type="ChEBI" id="CHEBI:30616"/>
        <dbReference type="ChEBI" id="CHEBI:83421"/>
        <dbReference type="ChEBI" id="CHEBI:456216"/>
        <dbReference type="EC" id="2.7.11.1"/>
    </reaction>
</comment>
<dbReference type="PANTHER" id="PTHR47634:SF9">
    <property type="entry name" value="PROTEIN KINASE DOMAIN-CONTAINING PROTEIN-RELATED"/>
    <property type="match status" value="1"/>
</dbReference>